<gene>
    <name evidence="6" type="ORF">H8R02_29540</name>
</gene>
<dbReference type="GO" id="GO:0032993">
    <property type="term" value="C:protein-DNA complex"/>
    <property type="evidence" value="ECO:0007669"/>
    <property type="project" value="TreeGrafter"/>
</dbReference>
<sequence>MEFRHLRYFLAVAEELHFGRAAQRLAISQPPLSQNIRQLEESLGVKLFHRNSKEVRLTAAGREFVPRARALLEQAGDAARHAREVDKGFAGRLRIGLVSSMLYRGLPKLLRDFQAKHPQLRLVLRELNSQGQVVELVHGQLDIGFVHTQRLPPSISRVLFASEPFLCCLPEGHALANARKVAVAKLEGEPLVMFSREASPDYYERVLAICSDAGFYPEVRHEVRHWLSVVSLVAQGLGVALVPQALKDSAIPGAVFVPLDKVTARSEVFCAWRTADDSAALDAFLKQVRAR</sequence>
<dbReference type="PANTHER" id="PTHR30346">
    <property type="entry name" value="TRANSCRIPTIONAL DUAL REGULATOR HCAR-RELATED"/>
    <property type="match status" value="1"/>
</dbReference>
<keyword evidence="4" id="KW-0804">Transcription</keyword>
<evidence type="ECO:0000256" key="3">
    <source>
        <dbReference type="ARBA" id="ARBA00023125"/>
    </source>
</evidence>
<evidence type="ECO:0000313" key="6">
    <source>
        <dbReference type="EMBL" id="MBC5768642.1"/>
    </source>
</evidence>
<dbReference type="CDD" id="cd08448">
    <property type="entry name" value="PBP2_LTTR_aromatics_like_2"/>
    <property type="match status" value="1"/>
</dbReference>
<dbReference type="InterPro" id="IPR036390">
    <property type="entry name" value="WH_DNA-bd_sf"/>
</dbReference>
<proteinExistence type="inferred from homology"/>
<keyword evidence="7" id="KW-1185">Reference proteome</keyword>
<evidence type="ECO:0000256" key="2">
    <source>
        <dbReference type="ARBA" id="ARBA00023015"/>
    </source>
</evidence>
<dbReference type="EMBL" id="JACORU010000020">
    <property type="protein sequence ID" value="MBC5768642.1"/>
    <property type="molecule type" value="Genomic_DNA"/>
</dbReference>
<dbReference type="InterPro" id="IPR036388">
    <property type="entry name" value="WH-like_DNA-bd_sf"/>
</dbReference>
<dbReference type="SUPFAM" id="SSF46785">
    <property type="entry name" value="Winged helix' DNA-binding domain"/>
    <property type="match status" value="1"/>
</dbReference>
<evidence type="ECO:0000256" key="4">
    <source>
        <dbReference type="ARBA" id="ARBA00023163"/>
    </source>
</evidence>
<feature type="domain" description="HTH lysR-type" evidence="5">
    <location>
        <begin position="1"/>
        <end position="58"/>
    </location>
</feature>
<dbReference type="PANTHER" id="PTHR30346:SF0">
    <property type="entry name" value="HCA OPERON TRANSCRIPTIONAL ACTIVATOR HCAR"/>
    <property type="match status" value="1"/>
</dbReference>
<evidence type="ECO:0000259" key="5">
    <source>
        <dbReference type="PROSITE" id="PS50931"/>
    </source>
</evidence>
<keyword evidence="2" id="KW-0805">Transcription regulation</keyword>
<dbReference type="GO" id="GO:0003700">
    <property type="term" value="F:DNA-binding transcription factor activity"/>
    <property type="evidence" value="ECO:0007669"/>
    <property type="project" value="InterPro"/>
</dbReference>
<dbReference type="FunFam" id="1.10.10.10:FF:000001">
    <property type="entry name" value="LysR family transcriptional regulator"/>
    <property type="match status" value="1"/>
</dbReference>
<dbReference type="GO" id="GO:0003677">
    <property type="term" value="F:DNA binding"/>
    <property type="evidence" value="ECO:0007669"/>
    <property type="project" value="UniProtKB-KW"/>
</dbReference>
<dbReference type="PROSITE" id="PS50931">
    <property type="entry name" value="HTH_LYSR"/>
    <property type="match status" value="1"/>
</dbReference>
<dbReference type="PRINTS" id="PR00039">
    <property type="entry name" value="HTHLYSR"/>
</dbReference>
<name>A0A923MDA9_9BURK</name>
<protein>
    <submittedName>
        <fullName evidence="6">LysR family transcriptional regulator</fullName>
    </submittedName>
</protein>
<organism evidence="6 7">
    <name type="scientific">Ramlibacter albus</name>
    <dbReference type="NCBI Taxonomy" id="2079448"/>
    <lineage>
        <taxon>Bacteria</taxon>
        <taxon>Pseudomonadati</taxon>
        <taxon>Pseudomonadota</taxon>
        <taxon>Betaproteobacteria</taxon>
        <taxon>Burkholderiales</taxon>
        <taxon>Comamonadaceae</taxon>
        <taxon>Ramlibacter</taxon>
    </lineage>
</organism>
<comment type="similarity">
    <text evidence="1">Belongs to the LysR transcriptional regulatory family.</text>
</comment>
<dbReference type="SUPFAM" id="SSF53850">
    <property type="entry name" value="Periplasmic binding protein-like II"/>
    <property type="match status" value="1"/>
</dbReference>
<keyword evidence="3" id="KW-0238">DNA-binding</keyword>
<reference evidence="6" key="1">
    <citation type="submission" date="2020-08" db="EMBL/GenBank/DDBJ databases">
        <title>Ramlibacter sp. GTP1 16S ribosomal RNA gene genome sequencing and assembly.</title>
        <authorList>
            <person name="Kang M."/>
        </authorList>
    </citation>
    <scope>NUCLEOTIDE SEQUENCE</scope>
    <source>
        <strain evidence="6">GTP1</strain>
    </source>
</reference>
<dbReference type="InterPro" id="IPR000847">
    <property type="entry name" value="LysR_HTH_N"/>
</dbReference>
<dbReference type="Pfam" id="PF00126">
    <property type="entry name" value="HTH_1"/>
    <property type="match status" value="1"/>
</dbReference>
<dbReference type="Pfam" id="PF03466">
    <property type="entry name" value="LysR_substrate"/>
    <property type="match status" value="1"/>
</dbReference>
<dbReference type="InterPro" id="IPR005119">
    <property type="entry name" value="LysR_subst-bd"/>
</dbReference>
<accession>A0A923MDA9</accession>
<evidence type="ECO:0000256" key="1">
    <source>
        <dbReference type="ARBA" id="ARBA00009437"/>
    </source>
</evidence>
<dbReference type="RefSeq" id="WP_187085563.1">
    <property type="nucleotide sequence ID" value="NZ_JACORU010000020.1"/>
</dbReference>
<evidence type="ECO:0000313" key="7">
    <source>
        <dbReference type="Proteomes" id="UP000596827"/>
    </source>
</evidence>
<dbReference type="AlphaFoldDB" id="A0A923MDA9"/>
<comment type="caution">
    <text evidence="6">The sequence shown here is derived from an EMBL/GenBank/DDBJ whole genome shotgun (WGS) entry which is preliminary data.</text>
</comment>
<dbReference type="Gene3D" id="3.40.190.10">
    <property type="entry name" value="Periplasmic binding protein-like II"/>
    <property type="match status" value="2"/>
</dbReference>
<dbReference type="Gene3D" id="1.10.10.10">
    <property type="entry name" value="Winged helix-like DNA-binding domain superfamily/Winged helix DNA-binding domain"/>
    <property type="match status" value="1"/>
</dbReference>
<dbReference type="Proteomes" id="UP000596827">
    <property type="component" value="Unassembled WGS sequence"/>
</dbReference>